<keyword evidence="7 9" id="KW-0414">Isoprene biosynthesis</keyword>
<dbReference type="Pfam" id="PF02670">
    <property type="entry name" value="DXP_reductoisom"/>
    <property type="match status" value="1"/>
</dbReference>
<dbReference type="PANTHER" id="PTHR30525">
    <property type="entry name" value="1-DEOXY-D-XYLULOSE 5-PHOSPHATE REDUCTOISOMERASE"/>
    <property type="match status" value="1"/>
</dbReference>
<comment type="pathway">
    <text evidence="1 9">Isoprenoid biosynthesis; isopentenyl diphosphate biosynthesis via DXP pathway; isopentenyl diphosphate from 1-deoxy-D-xylulose 5-phosphate: step 1/6.</text>
</comment>
<dbReference type="Gene3D" id="1.10.1740.10">
    <property type="match status" value="1"/>
</dbReference>
<feature type="domain" description="1-deoxy-D-xylulose 5-phosphate reductoisomerase N-terminal" evidence="10">
    <location>
        <begin position="5"/>
        <end position="132"/>
    </location>
</feature>
<feature type="binding site" evidence="9">
    <location>
        <position position="220"/>
    </location>
    <ligand>
        <name>Mn(2+)</name>
        <dbReference type="ChEBI" id="CHEBI:29035"/>
    </ligand>
</feature>
<feature type="binding site" evidence="9">
    <location>
        <position position="126"/>
    </location>
    <ligand>
        <name>NADPH</name>
        <dbReference type="ChEBI" id="CHEBI:57783"/>
    </ligand>
</feature>
<dbReference type="Pfam" id="PF08436">
    <property type="entry name" value="DXP_redisom_C"/>
    <property type="match status" value="1"/>
</dbReference>
<feature type="binding site" evidence="9">
    <location>
        <position position="151"/>
    </location>
    <ligand>
        <name>1-deoxy-D-xylulose 5-phosphate</name>
        <dbReference type="ChEBI" id="CHEBI:57792"/>
    </ligand>
</feature>
<feature type="binding site" evidence="9">
    <location>
        <position position="11"/>
    </location>
    <ligand>
        <name>NADPH</name>
        <dbReference type="ChEBI" id="CHEBI:57783"/>
    </ligand>
</feature>
<feature type="binding site" evidence="9">
    <location>
        <position position="204"/>
    </location>
    <ligand>
        <name>NADPH</name>
        <dbReference type="ChEBI" id="CHEBI:57783"/>
    </ligand>
</feature>
<feature type="binding site" evidence="9">
    <location>
        <position position="125"/>
    </location>
    <ligand>
        <name>1-deoxy-D-xylulose 5-phosphate</name>
        <dbReference type="ChEBI" id="CHEBI:57792"/>
    </ligand>
</feature>
<sequence length="392" mass="40830">MHRSVSILGATGSVGSQTVRLLQAQGGAERYRVRALTGNGNIALLADMARALRAEVAVTADLARLAELRAALAGSGTEAAAGPEALVEAASRPVDWTMSSIVGVAGLAPTLAAAARAGTLALANKESLVCAGALLKATVAASGAVLIPADSEHSAIFQVLQGGQGTIARLILTASGGPFRDWDRARMATATPAQAVAHPNWDMGRKISVDSASMFNKALEMIEAHELFTITPDCIDVLVHRQSIVHSLVEFADGVQLAQLGAPDMVGPIGFALNWPERSALPVERLDLAAVGALTFEAPDAERFPALRLARETMRAGGLMGAVFNGAKETALEAFLEGRCGFLDMADHVEHALEQLEGWAARDSAAAGREAVLAADAEARALTAERIRRRVA</sequence>
<dbReference type="Gene3D" id="3.40.50.720">
    <property type="entry name" value="NAD(P)-binding Rossmann-like Domain"/>
    <property type="match status" value="1"/>
</dbReference>
<dbReference type="KEGG" id="ppru:FDP22_13670"/>
<dbReference type="GO" id="GO:0030145">
    <property type="term" value="F:manganese ion binding"/>
    <property type="evidence" value="ECO:0007669"/>
    <property type="project" value="TreeGrafter"/>
</dbReference>
<dbReference type="InterPro" id="IPR003821">
    <property type="entry name" value="DXP_reductoisomerase"/>
</dbReference>
<dbReference type="InterPro" id="IPR036291">
    <property type="entry name" value="NAD(P)-bd_dom_sf"/>
</dbReference>
<feature type="binding site" evidence="9">
    <location>
        <position position="12"/>
    </location>
    <ligand>
        <name>NADPH</name>
        <dbReference type="ChEBI" id="CHEBI:57783"/>
    </ligand>
</feature>
<dbReference type="Proteomes" id="UP000305888">
    <property type="component" value="Chromosome"/>
</dbReference>
<keyword evidence="6 9" id="KW-0464">Manganese</keyword>
<evidence type="ECO:0000259" key="10">
    <source>
        <dbReference type="Pfam" id="PF02670"/>
    </source>
</evidence>
<feature type="domain" description="1-deoxy-D-xylulose 5-phosphate reductoisomerase C-terminal" evidence="11">
    <location>
        <begin position="146"/>
        <end position="228"/>
    </location>
</feature>
<evidence type="ECO:0000256" key="9">
    <source>
        <dbReference type="HAMAP-Rule" id="MF_00183"/>
    </source>
</evidence>
<feature type="binding site" evidence="9">
    <location>
        <position position="152"/>
    </location>
    <ligand>
        <name>1-deoxy-D-xylulose 5-phosphate</name>
        <dbReference type="ChEBI" id="CHEBI:57792"/>
    </ligand>
</feature>
<keyword evidence="14" id="KW-1185">Reference proteome</keyword>
<evidence type="ECO:0000256" key="1">
    <source>
        <dbReference type="ARBA" id="ARBA00005094"/>
    </source>
</evidence>
<protein>
    <recommendedName>
        <fullName evidence="9">1-deoxy-D-xylulose 5-phosphate reductoisomerase</fullName>
        <shortName evidence="9">DXP reductoisomerase</shortName>
        <ecNumber evidence="9">1.1.1.267</ecNumber>
    </recommendedName>
    <alternativeName>
        <fullName evidence="9">1-deoxyxylulose-5-phosphate reductoisomerase</fullName>
    </alternativeName>
    <alternativeName>
        <fullName evidence="9">2-C-methyl-D-erythritol 4-phosphate synthase</fullName>
    </alternativeName>
</protein>
<feature type="binding site" evidence="9">
    <location>
        <position position="198"/>
    </location>
    <ligand>
        <name>1-deoxy-D-xylulose 5-phosphate</name>
        <dbReference type="ChEBI" id="CHEBI:57792"/>
    </ligand>
</feature>
<evidence type="ECO:0000256" key="7">
    <source>
        <dbReference type="ARBA" id="ARBA00023229"/>
    </source>
</evidence>
<evidence type="ECO:0000313" key="13">
    <source>
        <dbReference type="EMBL" id="QDL92740.1"/>
    </source>
</evidence>
<dbReference type="EMBL" id="CP040818">
    <property type="protein sequence ID" value="QDL92740.1"/>
    <property type="molecule type" value="Genomic_DNA"/>
</dbReference>
<dbReference type="InterPro" id="IPR013512">
    <property type="entry name" value="DXP_reductoisomerase_N"/>
</dbReference>
<dbReference type="EC" id="1.1.1.267" evidence="9"/>
<dbReference type="SUPFAM" id="SSF51735">
    <property type="entry name" value="NAD(P)-binding Rossmann-fold domains"/>
    <property type="match status" value="1"/>
</dbReference>
<dbReference type="GO" id="GO:0051484">
    <property type="term" value="P:isopentenyl diphosphate biosynthetic process, methylerythritol 4-phosphate pathway involved in terpenoid biosynthetic process"/>
    <property type="evidence" value="ECO:0007669"/>
    <property type="project" value="TreeGrafter"/>
</dbReference>
<evidence type="ECO:0000256" key="4">
    <source>
        <dbReference type="ARBA" id="ARBA00022857"/>
    </source>
</evidence>
<dbReference type="InterPro" id="IPR013644">
    <property type="entry name" value="DXP_reductoisomerase_C"/>
</dbReference>
<feature type="binding site" evidence="9">
    <location>
        <position position="211"/>
    </location>
    <ligand>
        <name>1-deoxy-D-xylulose 5-phosphate</name>
        <dbReference type="ChEBI" id="CHEBI:57792"/>
    </ligand>
</feature>
<dbReference type="PIRSF" id="PIRSF006205">
    <property type="entry name" value="Dxp_reductismrs"/>
    <property type="match status" value="1"/>
</dbReference>
<gene>
    <name evidence="9" type="primary">dxr</name>
    <name evidence="13" type="ORF">FDP22_13670</name>
</gene>
<dbReference type="SUPFAM" id="SSF69055">
    <property type="entry name" value="1-deoxy-D-xylulose-5-phosphate reductoisomerase, C-terminal domain"/>
    <property type="match status" value="1"/>
</dbReference>
<dbReference type="InterPro" id="IPR036169">
    <property type="entry name" value="DXPR_C_sf"/>
</dbReference>
<evidence type="ECO:0000313" key="14">
    <source>
        <dbReference type="Proteomes" id="UP000305888"/>
    </source>
</evidence>
<feature type="binding site" evidence="9">
    <location>
        <position position="124"/>
    </location>
    <ligand>
        <name>NADPH</name>
        <dbReference type="ChEBI" id="CHEBI:57783"/>
    </ligand>
</feature>
<keyword evidence="4 9" id="KW-0521">NADP</keyword>
<dbReference type="UniPathway" id="UPA00056">
    <property type="reaction ID" value="UER00092"/>
</dbReference>
<feature type="domain" description="DXP reductoisomerase C-terminal" evidence="12">
    <location>
        <begin position="260"/>
        <end position="381"/>
    </location>
</feature>
<comment type="function">
    <text evidence="9">Catalyzes the NADPH-dependent rearrangement and reduction of 1-deoxy-D-xylulose-5-phosphate (DXP) to 2-C-methyl-D-erythritol 4-phosphate (MEP).</text>
</comment>
<evidence type="ECO:0000256" key="6">
    <source>
        <dbReference type="ARBA" id="ARBA00023211"/>
    </source>
</evidence>
<feature type="binding site" evidence="9">
    <location>
        <position position="216"/>
    </location>
    <ligand>
        <name>1-deoxy-D-xylulose 5-phosphate</name>
        <dbReference type="ChEBI" id="CHEBI:57792"/>
    </ligand>
</feature>
<feature type="binding site" evidence="9">
    <location>
        <position position="41"/>
    </location>
    <ligand>
        <name>NADPH</name>
        <dbReference type="ChEBI" id="CHEBI:57783"/>
    </ligand>
</feature>
<dbReference type="GO" id="GO:0030604">
    <property type="term" value="F:1-deoxy-D-xylulose-5-phosphate reductoisomerase activity"/>
    <property type="evidence" value="ECO:0007669"/>
    <property type="project" value="UniProtKB-UniRule"/>
</dbReference>
<name>A0A5B8FZ86_9RHOB</name>
<accession>A0A5B8FZ86</accession>
<dbReference type="Pfam" id="PF13288">
    <property type="entry name" value="DXPR_C"/>
    <property type="match status" value="1"/>
</dbReference>
<dbReference type="PANTHER" id="PTHR30525:SF0">
    <property type="entry name" value="1-DEOXY-D-XYLULOSE 5-PHOSPHATE REDUCTOISOMERASE, CHLOROPLASTIC"/>
    <property type="match status" value="1"/>
</dbReference>
<dbReference type="SUPFAM" id="SSF55347">
    <property type="entry name" value="Glyceraldehyde-3-phosphate dehydrogenase-like, C-terminal domain"/>
    <property type="match status" value="1"/>
</dbReference>
<evidence type="ECO:0000259" key="11">
    <source>
        <dbReference type="Pfam" id="PF08436"/>
    </source>
</evidence>
<keyword evidence="3 9" id="KW-0479">Metal-binding</keyword>
<evidence type="ECO:0000259" key="12">
    <source>
        <dbReference type="Pfam" id="PF13288"/>
    </source>
</evidence>
<proteinExistence type="inferred from homology"/>
<evidence type="ECO:0000256" key="5">
    <source>
        <dbReference type="ARBA" id="ARBA00023002"/>
    </source>
</evidence>
<evidence type="ECO:0000256" key="3">
    <source>
        <dbReference type="ARBA" id="ARBA00022723"/>
    </source>
</evidence>
<dbReference type="OrthoDB" id="9806546at2"/>
<feature type="binding site" evidence="9">
    <location>
        <position position="220"/>
    </location>
    <ligand>
        <name>1-deoxy-D-xylulose 5-phosphate</name>
        <dbReference type="ChEBI" id="CHEBI:57792"/>
    </ligand>
</feature>
<feature type="binding site" evidence="9">
    <location>
        <position position="13"/>
    </location>
    <ligand>
        <name>NADPH</name>
        <dbReference type="ChEBI" id="CHEBI:57783"/>
    </ligand>
</feature>
<dbReference type="RefSeq" id="WP_138574473.1">
    <property type="nucleotide sequence ID" value="NZ_CP040818.1"/>
</dbReference>
<dbReference type="AlphaFoldDB" id="A0A5B8FZ86"/>
<feature type="binding site" evidence="9">
    <location>
        <position position="14"/>
    </location>
    <ligand>
        <name>NADPH</name>
        <dbReference type="ChEBI" id="CHEBI:57783"/>
    </ligand>
</feature>
<keyword evidence="13" id="KW-0413">Isomerase</keyword>
<feature type="binding site" evidence="9">
    <location>
        <position position="175"/>
    </location>
    <ligand>
        <name>1-deoxy-D-xylulose 5-phosphate</name>
        <dbReference type="ChEBI" id="CHEBI:57792"/>
    </ligand>
</feature>
<keyword evidence="5 9" id="KW-0560">Oxidoreductase</keyword>
<dbReference type="InterPro" id="IPR026877">
    <property type="entry name" value="DXPR_C"/>
</dbReference>
<reference evidence="13 14" key="1">
    <citation type="submission" date="2019-06" db="EMBL/GenBank/DDBJ databases">
        <title>Genome sequence of Rhodobacteraceae bacterium D4M1.</title>
        <authorList>
            <person name="Cao J."/>
        </authorList>
    </citation>
    <scope>NUCLEOTIDE SEQUENCE [LARGE SCALE GENOMIC DNA]</scope>
    <source>
        <strain evidence="13 14">D4M1</strain>
    </source>
</reference>
<feature type="binding site" evidence="9">
    <location>
        <position position="152"/>
    </location>
    <ligand>
        <name>Mn(2+)</name>
        <dbReference type="ChEBI" id="CHEBI:29035"/>
    </ligand>
</feature>
<comment type="catalytic activity">
    <reaction evidence="8">
        <text>2-C-methyl-D-erythritol 4-phosphate + NADP(+) = 1-deoxy-D-xylulose 5-phosphate + NADPH + H(+)</text>
        <dbReference type="Rhea" id="RHEA:13717"/>
        <dbReference type="ChEBI" id="CHEBI:15378"/>
        <dbReference type="ChEBI" id="CHEBI:57783"/>
        <dbReference type="ChEBI" id="CHEBI:57792"/>
        <dbReference type="ChEBI" id="CHEBI:58262"/>
        <dbReference type="ChEBI" id="CHEBI:58349"/>
        <dbReference type="EC" id="1.1.1.267"/>
    </reaction>
    <physiologicalReaction direction="right-to-left" evidence="8">
        <dbReference type="Rhea" id="RHEA:13719"/>
    </physiologicalReaction>
</comment>
<feature type="binding site" evidence="9">
    <location>
        <position position="217"/>
    </location>
    <ligand>
        <name>1-deoxy-D-xylulose 5-phosphate</name>
        <dbReference type="ChEBI" id="CHEBI:57792"/>
    </ligand>
</feature>
<dbReference type="NCBIfam" id="TIGR00243">
    <property type="entry name" value="Dxr"/>
    <property type="match status" value="1"/>
</dbReference>
<comment type="similarity">
    <text evidence="2 9">Belongs to the DXR family.</text>
</comment>
<evidence type="ECO:0000256" key="2">
    <source>
        <dbReference type="ARBA" id="ARBA00006825"/>
    </source>
</evidence>
<keyword evidence="9" id="KW-0460">Magnesium</keyword>
<dbReference type="GO" id="GO:0070402">
    <property type="term" value="F:NADPH binding"/>
    <property type="evidence" value="ECO:0007669"/>
    <property type="project" value="InterPro"/>
</dbReference>
<dbReference type="GO" id="GO:0016853">
    <property type="term" value="F:isomerase activity"/>
    <property type="evidence" value="ECO:0007669"/>
    <property type="project" value="UniProtKB-KW"/>
</dbReference>
<evidence type="ECO:0000256" key="8">
    <source>
        <dbReference type="ARBA" id="ARBA00048543"/>
    </source>
</evidence>
<dbReference type="HAMAP" id="MF_00183">
    <property type="entry name" value="DXP_reductoisom"/>
    <property type="match status" value="1"/>
</dbReference>
<comment type="caution">
    <text evidence="9">Lacks conserved residue(s) required for the propagation of feature annotation.</text>
</comment>
<comment type="cofactor">
    <cofactor evidence="9">
        <name>Mg(2+)</name>
        <dbReference type="ChEBI" id="CHEBI:18420"/>
    </cofactor>
    <cofactor evidence="9">
        <name>Mn(2+)</name>
        <dbReference type="ChEBI" id="CHEBI:29035"/>
    </cofactor>
</comment>
<feature type="binding site" evidence="9">
    <location>
        <position position="150"/>
    </location>
    <ligand>
        <name>Mn(2+)</name>
        <dbReference type="ChEBI" id="CHEBI:29035"/>
    </ligand>
</feature>
<organism evidence="13 14">
    <name type="scientific">Paroceanicella profunda</name>
    <dbReference type="NCBI Taxonomy" id="2579971"/>
    <lineage>
        <taxon>Bacteria</taxon>
        <taxon>Pseudomonadati</taxon>
        <taxon>Pseudomonadota</taxon>
        <taxon>Alphaproteobacteria</taxon>
        <taxon>Rhodobacterales</taxon>
        <taxon>Paracoccaceae</taxon>
        <taxon>Paroceanicella</taxon>
    </lineage>
</organism>